<sequence>MQPLSPALHTPRRVVARARRALLLAALLPAMPAWALAPELQLRQLHHIAWLTRDGAPSDIQAITETPDGFLWLGTSSGLFRFDGMQFDRIDLFPQGDGPGQAQNIHSLAVARDGALWVGFTLAGVMRLPTPQEGAGAKHRWYDWNSGLPIGTVFAMLPGAQGQVWAATSRGLFTLNGARWEHAPAAVGSPPGPVLALFEDADGTIWLKAQGERWYRRTAGAPRFEHQPAMDGVADLAIGPNGRRWMLETEGQLRLAGASGAGRWPTGLPRGGAAVLADRDGGLWLGHGSAGLVRVPGPGQALGAAPVMEKMNGNNGLSSSRIQYIYEDRHGHLWLGTAAGLDHFRPPRAVVMPFANGATGGVLVPGQDGSVVAASNTELPVRMHHNGPARALPGDFPPGNVWFGAGWRDPDGSLWLGSVPDIWRETGGRLQRLAAPPEAQPYRPVQTIARDANGTLWAAWVPGPLRRFTNPGWAPPAPAERQEIVMVTHVAADGGFWRGLASGELIRRAPQGTEQRWGRGDGLALGMVLSVLPQPGGVWVGGELGAAMQIGARFVPLRVQGEQPLRTVSGIVMSQDGALWLNDESGILRIGPGPLKAWLAKPDHPVPVTRLDWRDGVLGASPQIRQLPSAVVARDGHLWFSRHQGIYRVDPARATAPATPPPAQVTGLWADGQPLPLGPSTQLPVAPQALRITYTAPLPGAARLLSYRVRLLGLDERWQDVGARREQVFNQLPPGDYRLELQTLQGENGASAVTHLDFKVPPALHQTVGFRALLALLALGAGAALYRWRVAVNCRRMQERIEARLAERERIARELHDTLLQGTQALSLQIEASLQELPADDPQRQRLSRALDRADATLTDARERVQDLRRHQQPAELSVALRDAIELMRGDTPVPAVRAECLGRERPLANAIWHEAFRLGLEAAQNALQHAQATQLTLQVQYGADALLLTIRDDGIGLPADDSAAPAGHFGLRGLHERAHLMGGTLDIRSSAGQGTTIQLRVRASGAYASPGRRPGWWPARRRATPAATEQA</sequence>
<dbReference type="Proteomes" id="UP001076464">
    <property type="component" value="Unassembled WGS sequence"/>
</dbReference>
<keyword evidence="2" id="KW-1185">Reference proteome</keyword>
<evidence type="ECO:0000313" key="2">
    <source>
        <dbReference type="Proteomes" id="UP001076464"/>
    </source>
</evidence>
<accession>A0ACC6CF14</accession>
<reference evidence="1" key="1">
    <citation type="submission" date="2022-08" db="EMBL/GenBank/DDBJ databases">
        <title>Genome sequencing of Pelomonas sp. UHG3.</title>
        <authorList>
            <person name="So Y."/>
        </authorList>
    </citation>
    <scope>NUCLEOTIDE SEQUENCE</scope>
    <source>
        <strain evidence="1">UHG3</strain>
    </source>
</reference>
<keyword evidence="1" id="KW-0808">Transferase</keyword>
<name>A0ACC6CF14_9BURK</name>
<evidence type="ECO:0000313" key="1">
    <source>
        <dbReference type="EMBL" id="MCY4746974.1"/>
    </source>
</evidence>
<protein>
    <submittedName>
        <fullName evidence="1">Histidine kinase</fullName>
    </submittedName>
</protein>
<dbReference type="EMBL" id="JAPPUY010000005">
    <property type="protein sequence ID" value="MCY4746974.1"/>
    <property type="molecule type" value="Genomic_DNA"/>
</dbReference>
<proteinExistence type="predicted"/>
<organism evidence="1 2">
    <name type="scientific">Roseateles hydrophilus</name>
    <dbReference type="NCBI Taxonomy" id="2975054"/>
    <lineage>
        <taxon>Bacteria</taxon>
        <taxon>Pseudomonadati</taxon>
        <taxon>Pseudomonadota</taxon>
        <taxon>Betaproteobacteria</taxon>
        <taxon>Burkholderiales</taxon>
        <taxon>Sphaerotilaceae</taxon>
        <taxon>Roseateles</taxon>
    </lineage>
</organism>
<gene>
    <name evidence="1" type="ORF">NYO99_18515</name>
</gene>
<keyword evidence="1" id="KW-0418">Kinase</keyword>
<comment type="caution">
    <text evidence="1">The sequence shown here is derived from an EMBL/GenBank/DDBJ whole genome shotgun (WGS) entry which is preliminary data.</text>
</comment>